<evidence type="ECO:0000259" key="4">
    <source>
        <dbReference type="Pfam" id="PF22757"/>
    </source>
</evidence>
<reference evidence="6" key="1">
    <citation type="journal article" date="2015" name="Nat. Plants">
        <title>Genome expansion of Arabis alpina linked with retrotransposition and reduced symmetric DNA methylation.</title>
        <authorList>
            <person name="Willing E.M."/>
            <person name="Rawat V."/>
            <person name="Mandakova T."/>
            <person name="Maumus F."/>
            <person name="James G.V."/>
            <person name="Nordstroem K.J."/>
            <person name="Becker C."/>
            <person name="Warthmann N."/>
            <person name="Chica C."/>
            <person name="Szarzynska B."/>
            <person name="Zytnicki M."/>
            <person name="Albani M.C."/>
            <person name="Kiefer C."/>
            <person name="Bergonzi S."/>
            <person name="Castaings L."/>
            <person name="Mateos J.L."/>
            <person name="Berns M.C."/>
            <person name="Bujdoso N."/>
            <person name="Piofczyk T."/>
            <person name="de Lorenzo L."/>
            <person name="Barrero-Sicilia C."/>
            <person name="Mateos I."/>
            <person name="Piednoel M."/>
            <person name="Hagmann J."/>
            <person name="Chen-Min-Tao R."/>
            <person name="Iglesias-Fernandez R."/>
            <person name="Schuster S.C."/>
            <person name="Alonso-Blanco C."/>
            <person name="Roudier F."/>
            <person name="Carbonero P."/>
            <person name="Paz-Ares J."/>
            <person name="Davis S.J."/>
            <person name="Pecinka A."/>
            <person name="Quesneville H."/>
            <person name="Colot V."/>
            <person name="Lysak M.A."/>
            <person name="Weigel D."/>
            <person name="Coupland G."/>
            <person name="Schneeberger K."/>
        </authorList>
    </citation>
    <scope>NUCLEOTIDE SEQUENCE [LARGE SCALE GENOMIC DNA]</scope>
    <source>
        <strain evidence="6">cv. Pajares</strain>
    </source>
</reference>
<dbReference type="InterPro" id="IPR053933">
    <property type="entry name" value="GeBP-like_C"/>
</dbReference>
<dbReference type="GO" id="GO:0006355">
    <property type="term" value="P:regulation of DNA-templated transcription"/>
    <property type="evidence" value="ECO:0007669"/>
    <property type="project" value="InterPro"/>
</dbReference>
<dbReference type="Pfam" id="PF22757">
    <property type="entry name" value="GeBP-like_C"/>
    <property type="match status" value="1"/>
</dbReference>
<evidence type="ECO:0000256" key="2">
    <source>
        <dbReference type="SAM" id="MobiDB-lite"/>
    </source>
</evidence>
<dbReference type="InterPro" id="IPR007592">
    <property type="entry name" value="GEBP"/>
</dbReference>
<accession>A0A087G586</accession>
<evidence type="ECO:0008006" key="7">
    <source>
        <dbReference type="Google" id="ProtNLM"/>
    </source>
</evidence>
<evidence type="ECO:0000313" key="6">
    <source>
        <dbReference type="Proteomes" id="UP000029120"/>
    </source>
</evidence>
<organism evidence="5 6">
    <name type="scientific">Arabis alpina</name>
    <name type="common">Alpine rock-cress</name>
    <dbReference type="NCBI Taxonomy" id="50452"/>
    <lineage>
        <taxon>Eukaryota</taxon>
        <taxon>Viridiplantae</taxon>
        <taxon>Streptophyta</taxon>
        <taxon>Embryophyta</taxon>
        <taxon>Tracheophyta</taxon>
        <taxon>Spermatophyta</taxon>
        <taxon>Magnoliopsida</taxon>
        <taxon>eudicotyledons</taxon>
        <taxon>Gunneridae</taxon>
        <taxon>Pentapetalae</taxon>
        <taxon>rosids</taxon>
        <taxon>malvids</taxon>
        <taxon>Brassicales</taxon>
        <taxon>Brassicaceae</taxon>
        <taxon>Arabideae</taxon>
        <taxon>Arabis</taxon>
    </lineage>
</organism>
<evidence type="ECO:0000313" key="5">
    <source>
        <dbReference type="EMBL" id="KFK25038.1"/>
    </source>
</evidence>
<dbReference type="Proteomes" id="UP000029120">
    <property type="component" value="Chromosome 8"/>
</dbReference>
<dbReference type="OMA" id="PIAMANG"/>
<evidence type="ECO:0000259" key="3">
    <source>
        <dbReference type="Pfam" id="PF04504"/>
    </source>
</evidence>
<name>A0A087G586_ARAAL</name>
<protein>
    <recommendedName>
        <fullName evidence="7">Mediator-associated protein 1</fullName>
    </recommendedName>
</protein>
<dbReference type="Gramene" id="KFK25038">
    <property type="protein sequence ID" value="KFK25038"/>
    <property type="gene ID" value="AALP_AA8G058500"/>
</dbReference>
<dbReference type="Pfam" id="PF04504">
    <property type="entry name" value="GeBP-like_DBD"/>
    <property type="match status" value="1"/>
</dbReference>
<dbReference type="eggNOG" id="ENOG502RQE9">
    <property type="taxonomic scope" value="Eukaryota"/>
</dbReference>
<feature type="domain" description="Glabrous enhancer-binding protein-like DBD" evidence="3">
    <location>
        <begin position="122"/>
        <end position="219"/>
    </location>
</feature>
<feature type="domain" description="Glabrous enhancer-binding protein-like C-terminal" evidence="4">
    <location>
        <begin position="274"/>
        <end position="322"/>
    </location>
</feature>
<proteinExistence type="inferred from homology"/>
<feature type="compositionally biased region" description="Low complexity" evidence="2">
    <location>
        <begin position="56"/>
        <end position="70"/>
    </location>
</feature>
<dbReference type="PANTHER" id="PTHR31662">
    <property type="entry name" value="BNAANNG10740D PROTEIN-RELATED"/>
    <property type="match status" value="1"/>
</dbReference>
<dbReference type="PANTHER" id="PTHR31662:SF51">
    <property type="entry name" value="GLABROUS1 ENHANCER-BINDING PROTEIN-LIKE"/>
    <property type="match status" value="1"/>
</dbReference>
<dbReference type="InterPro" id="IPR053932">
    <property type="entry name" value="GeBP-like_DBD"/>
</dbReference>
<dbReference type="AlphaFoldDB" id="A0A087G586"/>
<evidence type="ECO:0000256" key="1">
    <source>
        <dbReference type="ARBA" id="ARBA00010820"/>
    </source>
</evidence>
<gene>
    <name evidence="5" type="ordered locus">AALP_Aa8g058500</name>
</gene>
<sequence>MAPKHTDTIQNPPMPSSSSEEESASSGEDSDSSKKHNSASDSDPIKTKIVVTKPESSGSMKTTTKSSVVVAEPESTTAKRPLKETEEDVEVKKKKMKTELVMKNQEPEEKVSGDETKKQLMFQRLFSENDEIALLQGILDFTSTRGDPYEKMDVFCEYVKKLINFDANKSQLVTKIRRLKKKFGNTIKNSLKKGKSEDEIVFSKDLDQKAFHLSRKVWGSNGVLASKSRKKLGENSKEIIKKEEKPKQNVVSVCRSSSEGGEIASFFKAENTTAFGLDEPTVAARWEMVSDVAKKREMEEKLKKLKATQEELCLQRTGIVADTVKLIFNDNASSSSK</sequence>
<dbReference type="GO" id="GO:0005634">
    <property type="term" value="C:nucleus"/>
    <property type="evidence" value="ECO:0007669"/>
    <property type="project" value="TreeGrafter"/>
</dbReference>
<dbReference type="EMBL" id="CM002876">
    <property type="protein sequence ID" value="KFK25038.1"/>
    <property type="molecule type" value="Genomic_DNA"/>
</dbReference>
<comment type="similarity">
    <text evidence="1">Belongs to the GeBP family.</text>
</comment>
<feature type="region of interest" description="Disordered" evidence="2">
    <location>
        <begin position="1"/>
        <end position="93"/>
    </location>
</feature>
<keyword evidence="6" id="KW-1185">Reference proteome</keyword>
<dbReference type="OrthoDB" id="661680at2759"/>